<feature type="domain" description="SCP" evidence="3">
    <location>
        <begin position="682"/>
        <end position="851"/>
    </location>
</feature>
<gene>
    <name evidence="4" type="ORF">GE061_012150</name>
</gene>
<feature type="chain" id="PRO_5035772225" description="SCP domain-containing protein" evidence="2">
    <location>
        <begin position="16"/>
        <end position="1230"/>
    </location>
</feature>
<evidence type="ECO:0000313" key="5">
    <source>
        <dbReference type="Proteomes" id="UP000466442"/>
    </source>
</evidence>
<reference evidence="4" key="1">
    <citation type="journal article" date="2021" name="Mol. Ecol. Resour.">
        <title>Apolygus lucorum genome provides insights into omnivorousness and mesophyll feeding.</title>
        <authorList>
            <person name="Liu Y."/>
            <person name="Liu H."/>
            <person name="Wang H."/>
            <person name="Huang T."/>
            <person name="Liu B."/>
            <person name="Yang B."/>
            <person name="Yin L."/>
            <person name="Li B."/>
            <person name="Zhang Y."/>
            <person name="Zhang S."/>
            <person name="Jiang F."/>
            <person name="Zhang X."/>
            <person name="Ren Y."/>
            <person name="Wang B."/>
            <person name="Wang S."/>
            <person name="Lu Y."/>
            <person name="Wu K."/>
            <person name="Fan W."/>
            <person name="Wang G."/>
        </authorList>
    </citation>
    <scope>NUCLEOTIDE SEQUENCE</scope>
    <source>
        <strain evidence="4">12Hb</strain>
    </source>
</reference>
<evidence type="ECO:0000256" key="2">
    <source>
        <dbReference type="SAM" id="SignalP"/>
    </source>
</evidence>
<proteinExistence type="predicted"/>
<dbReference type="PRINTS" id="PR00837">
    <property type="entry name" value="V5TPXLIKE"/>
</dbReference>
<dbReference type="Pfam" id="PF00188">
    <property type="entry name" value="CAP"/>
    <property type="match status" value="4"/>
</dbReference>
<accession>A0A8S9XRS7</accession>
<feature type="domain" description="SCP" evidence="3">
    <location>
        <begin position="94"/>
        <end position="263"/>
    </location>
</feature>
<dbReference type="InterPro" id="IPR014044">
    <property type="entry name" value="CAP_dom"/>
</dbReference>
<feature type="region of interest" description="Disordered" evidence="1">
    <location>
        <begin position="320"/>
        <end position="347"/>
    </location>
</feature>
<dbReference type="InterPro" id="IPR001283">
    <property type="entry name" value="CRISP-related"/>
</dbReference>
<protein>
    <recommendedName>
        <fullName evidence="3">SCP domain-containing protein</fullName>
    </recommendedName>
</protein>
<organism evidence="4 5">
    <name type="scientific">Apolygus lucorum</name>
    <name type="common">Small green plant bug</name>
    <name type="synonym">Lygocoris lucorum</name>
    <dbReference type="NCBI Taxonomy" id="248454"/>
    <lineage>
        <taxon>Eukaryota</taxon>
        <taxon>Metazoa</taxon>
        <taxon>Ecdysozoa</taxon>
        <taxon>Arthropoda</taxon>
        <taxon>Hexapoda</taxon>
        <taxon>Insecta</taxon>
        <taxon>Pterygota</taxon>
        <taxon>Neoptera</taxon>
        <taxon>Paraneoptera</taxon>
        <taxon>Hemiptera</taxon>
        <taxon>Heteroptera</taxon>
        <taxon>Panheteroptera</taxon>
        <taxon>Cimicomorpha</taxon>
        <taxon>Miridae</taxon>
        <taxon>Mirini</taxon>
        <taxon>Apolygus</taxon>
    </lineage>
</organism>
<dbReference type="OrthoDB" id="414826at2759"/>
<evidence type="ECO:0000256" key="1">
    <source>
        <dbReference type="SAM" id="MobiDB-lite"/>
    </source>
</evidence>
<dbReference type="Gene3D" id="3.40.33.10">
    <property type="entry name" value="CAP"/>
    <property type="match status" value="4"/>
</dbReference>
<feature type="domain" description="SCP" evidence="3">
    <location>
        <begin position="385"/>
        <end position="570"/>
    </location>
</feature>
<feature type="domain" description="SCP" evidence="3">
    <location>
        <begin position="963"/>
        <end position="1145"/>
    </location>
</feature>
<dbReference type="SUPFAM" id="SSF55797">
    <property type="entry name" value="PR-1-like"/>
    <property type="match status" value="4"/>
</dbReference>
<keyword evidence="5" id="KW-1185">Reference proteome</keyword>
<sequence length="1230" mass="141475">MTLLAVVFVIIQVAAQRNTIERETVRFKNLKEENYEPLEEALANISRNSYGKRYQDETNKYCNISCENGAEHTICKYKNQTSDFDDVFALLSEPSKRRILSSFNKMRNTFAGSNEYLLNLPMAANMREMVWNEELEMIAHRWTTQCKAYSDECRDIIFEGQQHSLYVSQLMHETNKTGVDVYTNAHEAVSSWNEGYRYLTIDRINPYQELPVDGIHNPNSFAQLVWADTFMVGCAMTLCRSKSRNVSRIVTACNFAPGGMISGKSVYKAGGPCSQCTKLYLNGTGGSFCSEEYNNLCAVQTTEGSQIQNPQPVYRTKIFQSVEDKKTSQEEREEKSNEIPRDNSDDVDRASCKYKCANSDETHTLCRYKRQAPNCTRSSFLIHNDDIQSILDMHNQLRELVASAWYTDNTPEKLKNFPKSSNMREMRWDKQLADSALAWAKQCTVGHDECRDLWLDGRRKFVLNVHEVPSQNLMRASQMYSSREWYTETEQPHIQTFFDEWIDEVSNFSKTTIQHYVESENVLTHHFVQLIWARTYMVGCAMVSWNIPKKPGYRTLFLVCNYAPRGNIDQQPIYLVGGPCAECEPLYARGDHGQKCGDKLPTLCQTQKITIERETVRFKVLKEEPLDGASANILRKSYEKRYQDETNKYCNIICENGAEHTMCKYKNETSDYDDVHALLNEASKRHILSSFNLMRNKFAGSNEYLLNLPMAANMREMVWNEELEMIAHRWSTQCKGYSDECRDIIFEDKPHSLYVSQLIHETNETGVDVYKNALKAFVSWSKGYRYLHIGRINPFRESPMDKIHNPNSFAQLVWAKTFMVGCAMTLCRSKSTNVSRIVTACNFAPGGMISGKSVYKAGGPCSQCTKLYLNGTGGSFCSEEYNNLCAVQNTKGSRILNPQPVYRKKILQSVEDTKTSQKERAEKSRRQRQTNCKYTCAKSDEIHTLCKYVGVADNCSSISNVGVDKETVLNLHNNLREKIASSWRTPEILKQFPKSSNMRELRWDDQLEESALTWAKQCTVGHDECRDLWLDGTRKFRVNKIEVHSQNCMRASQMYASRDYMSSDQQPDFRSFFNEWVDEAAKFNKTHISRYMKNENVESDHFVQLIWARTYMVGCAMVTWINAAKPGYKTLLLVCNYAPRGNIDQRAIYQRGGPCADCEALYEIGHKGRICGSNFPTLCQTSSTNAMEIDLELLSLILIVSRTINLKLLYCQFFQLTIAQFKLLRIYCLI</sequence>
<evidence type="ECO:0000259" key="3">
    <source>
        <dbReference type="SMART" id="SM00198"/>
    </source>
</evidence>
<evidence type="ECO:0000313" key="4">
    <source>
        <dbReference type="EMBL" id="KAF6211637.1"/>
    </source>
</evidence>
<comment type="caution">
    <text evidence="4">The sequence shown here is derived from an EMBL/GenBank/DDBJ whole genome shotgun (WGS) entry which is preliminary data.</text>
</comment>
<dbReference type="EMBL" id="WIXP02000004">
    <property type="protein sequence ID" value="KAF6211637.1"/>
    <property type="molecule type" value="Genomic_DNA"/>
</dbReference>
<feature type="signal peptide" evidence="2">
    <location>
        <begin position="1"/>
        <end position="15"/>
    </location>
</feature>
<dbReference type="GO" id="GO:0005576">
    <property type="term" value="C:extracellular region"/>
    <property type="evidence" value="ECO:0007669"/>
    <property type="project" value="UniProtKB-SubCell"/>
</dbReference>
<name>A0A8S9XRS7_APOLU</name>
<dbReference type="Proteomes" id="UP000466442">
    <property type="component" value="Unassembled WGS sequence"/>
</dbReference>
<dbReference type="InterPro" id="IPR035940">
    <property type="entry name" value="CAP_sf"/>
</dbReference>
<dbReference type="PANTHER" id="PTHR10334">
    <property type="entry name" value="CYSTEINE-RICH SECRETORY PROTEIN-RELATED"/>
    <property type="match status" value="1"/>
</dbReference>
<dbReference type="InterPro" id="IPR018244">
    <property type="entry name" value="Allrgn_V5/Tpx1_CS"/>
</dbReference>
<dbReference type="PROSITE" id="PS01010">
    <property type="entry name" value="CRISP_2"/>
    <property type="match status" value="2"/>
</dbReference>
<keyword evidence="2" id="KW-0732">Signal</keyword>
<dbReference type="AlphaFoldDB" id="A0A8S9XRS7"/>
<dbReference type="CDD" id="cd05380">
    <property type="entry name" value="CAP_euk"/>
    <property type="match status" value="4"/>
</dbReference>
<feature type="compositionally biased region" description="Basic and acidic residues" evidence="1">
    <location>
        <begin position="322"/>
        <end position="347"/>
    </location>
</feature>
<dbReference type="SMART" id="SM00198">
    <property type="entry name" value="SCP"/>
    <property type="match status" value="4"/>
</dbReference>